<keyword evidence="3" id="KW-1185">Reference proteome</keyword>
<evidence type="ECO:0000313" key="2">
    <source>
        <dbReference type="EMBL" id="KAK4445965.1"/>
    </source>
</evidence>
<protein>
    <submittedName>
        <fullName evidence="2">Uncharacterized protein</fullName>
    </submittedName>
</protein>
<reference evidence="2" key="1">
    <citation type="journal article" date="2023" name="Mol. Phylogenet. Evol.">
        <title>Genome-scale phylogeny and comparative genomics of the fungal order Sordariales.</title>
        <authorList>
            <person name="Hensen N."/>
            <person name="Bonometti L."/>
            <person name="Westerberg I."/>
            <person name="Brannstrom I.O."/>
            <person name="Guillou S."/>
            <person name="Cros-Aarteil S."/>
            <person name="Calhoun S."/>
            <person name="Haridas S."/>
            <person name="Kuo A."/>
            <person name="Mondo S."/>
            <person name="Pangilinan J."/>
            <person name="Riley R."/>
            <person name="LaButti K."/>
            <person name="Andreopoulos B."/>
            <person name="Lipzen A."/>
            <person name="Chen C."/>
            <person name="Yan M."/>
            <person name="Daum C."/>
            <person name="Ng V."/>
            <person name="Clum A."/>
            <person name="Steindorff A."/>
            <person name="Ohm R.A."/>
            <person name="Martin F."/>
            <person name="Silar P."/>
            <person name="Natvig D.O."/>
            <person name="Lalanne C."/>
            <person name="Gautier V."/>
            <person name="Ament-Velasquez S.L."/>
            <person name="Kruys A."/>
            <person name="Hutchinson M.I."/>
            <person name="Powell A.J."/>
            <person name="Barry K."/>
            <person name="Miller A.N."/>
            <person name="Grigoriev I.V."/>
            <person name="Debuchy R."/>
            <person name="Gladieux P."/>
            <person name="Hiltunen Thoren M."/>
            <person name="Johannesson H."/>
        </authorList>
    </citation>
    <scope>NUCLEOTIDE SEQUENCE</scope>
    <source>
        <strain evidence="2">PSN243</strain>
    </source>
</reference>
<keyword evidence="1" id="KW-0812">Transmembrane</keyword>
<gene>
    <name evidence="2" type="ORF">QBC34DRAFT_497135</name>
</gene>
<dbReference type="EMBL" id="MU865960">
    <property type="protein sequence ID" value="KAK4445965.1"/>
    <property type="molecule type" value="Genomic_DNA"/>
</dbReference>
<evidence type="ECO:0000256" key="1">
    <source>
        <dbReference type="SAM" id="Phobius"/>
    </source>
</evidence>
<feature type="transmembrane region" description="Helical" evidence="1">
    <location>
        <begin position="413"/>
        <end position="433"/>
    </location>
</feature>
<organism evidence="2 3">
    <name type="scientific">Podospora aff. communis PSN243</name>
    <dbReference type="NCBI Taxonomy" id="3040156"/>
    <lineage>
        <taxon>Eukaryota</taxon>
        <taxon>Fungi</taxon>
        <taxon>Dikarya</taxon>
        <taxon>Ascomycota</taxon>
        <taxon>Pezizomycotina</taxon>
        <taxon>Sordariomycetes</taxon>
        <taxon>Sordariomycetidae</taxon>
        <taxon>Sordariales</taxon>
        <taxon>Podosporaceae</taxon>
        <taxon>Podospora</taxon>
    </lineage>
</organism>
<name>A0AAV9GDH3_9PEZI</name>
<dbReference type="Gene3D" id="1.20.58.340">
    <property type="entry name" value="Magnesium transport protein CorA, transmembrane region"/>
    <property type="match status" value="1"/>
</dbReference>
<dbReference type="AlphaFoldDB" id="A0AAV9GDH3"/>
<reference evidence="2" key="2">
    <citation type="submission" date="2023-05" db="EMBL/GenBank/DDBJ databases">
        <authorList>
            <consortium name="Lawrence Berkeley National Laboratory"/>
            <person name="Steindorff A."/>
            <person name="Hensen N."/>
            <person name="Bonometti L."/>
            <person name="Westerberg I."/>
            <person name="Brannstrom I.O."/>
            <person name="Guillou S."/>
            <person name="Cros-Aarteil S."/>
            <person name="Calhoun S."/>
            <person name="Haridas S."/>
            <person name="Kuo A."/>
            <person name="Mondo S."/>
            <person name="Pangilinan J."/>
            <person name="Riley R."/>
            <person name="Labutti K."/>
            <person name="Andreopoulos B."/>
            <person name="Lipzen A."/>
            <person name="Chen C."/>
            <person name="Yanf M."/>
            <person name="Daum C."/>
            <person name="Ng V."/>
            <person name="Clum A."/>
            <person name="Ohm R."/>
            <person name="Martin F."/>
            <person name="Silar P."/>
            <person name="Natvig D."/>
            <person name="Lalanne C."/>
            <person name="Gautier V."/>
            <person name="Ament-Velasquez S.L."/>
            <person name="Kruys A."/>
            <person name="Hutchinson M.I."/>
            <person name="Powell A.J."/>
            <person name="Barry K."/>
            <person name="Miller A.N."/>
            <person name="Grigoriev I.V."/>
            <person name="Debuchy R."/>
            <person name="Gladieux P."/>
            <person name="Thoren M.H."/>
            <person name="Johannesson H."/>
        </authorList>
    </citation>
    <scope>NUCLEOTIDE SEQUENCE</scope>
    <source>
        <strain evidence="2">PSN243</strain>
    </source>
</reference>
<keyword evidence="1" id="KW-1133">Transmembrane helix</keyword>
<evidence type="ECO:0000313" key="3">
    <source>
        <dbReference type="Proteomes" id="UP001321760"/>
    </source>
</evidence>
<keyword evidence="1" id="KW-0472">Membrane</keyword>
<dbReference type="Proteomes" id="UP001321760">
    <property type="component" value="Unassembled WGS sequence"/>
</dbReference>
<proteinExistence type="predicted"/>
<comment type="caution">
    <text evidence="2">The sequence shown here is derived from an EMBL/GenBank/DDBJ whole genome shotgun (WGS) entry which is preliminary data.</text>
</comment>
<accession>A0AAV9GDH3</accession>
<sequence length="463" mass="51972">MMEVDPQVVARRRSDVYMEELLLEPSHAEVVFTPEAACTPNARTVRMIFAKVTRVPERFANKKIPLLWDSESGEERCWQYRWPITLPFGRESLDLIMDKFCLSKRTPWLCITCTVYAQQHDIQGCSCQSRHIGFVMRRPNAGLFALDVAISVSHCLGSGSTTALILSTSNEHLKYLMAETIALEHVATNPLLLPTLISADIVNVLECFSCQRWSNYLNVELPSGRCGYGDPYGLLEKVRYPDVKDQRKVVLRILQQLTAYDYYFTECFLGIDTIRAAMAKTLSDAPAGTRKLLEATNAILDEELRWAYHKGKATHWEVQSLKERAKIEMDMTANIIAQTDSKINAEIGADSREIAAASKLDSTAMKGLAVVAMVFLPGTLVAHSEKYLQSILSMPFFSWPAAAEGHVVSNDFWIFWALTLPTTAAVVFLYAMWFSHATSQNEKVVEEARTRPSDLVRGTIVGV</sequence>